<dbReference type="PROSITE" id="PS00683">
    <property type="entry name" value="RHODANESE_2"/>
    <property type="match status" value="1"/>
</dbReference>
<evidence type="ECO:0000313" key="5">
    <source>
        <dbReference type="EMBL" id="MEJ8568881.1"/>
    </source>
</evidence>
<dbReference type="RefSeq" id="WP_354696203.1">
    <property type="nucleotide sequence ID" value="NZ_JAZHOG010000010.1"/>
</dbReference>
<dbReference type="InterPro" id="IPR045078">
    <property type="entry name" value="TST/MPST-like"/>
</dbReference>
<dbReference type="EMBL" id="JAZHOG010000010">
    <property type="protein sequence ID" value="MEJ8568881.1"/>
    <property type="molecule type" value="Genomic_DNA"/>
</dbReference>
<dbReference type="CDD" id="cd01449">
    <property type="entry name" value="TST_Repeat_2"/>
    <property type="match status" value="1"/>
</dbReference>
<dbReference type="SUPFAM" id="SSF52821">
    <property type="entry name" value="Rhodanese/Cell cycle control phosphatase"/>
    <property type="match status" value="2"/>
</dbReference>
<dbReference type="Gene3D" id="3.40.250.10">
    <property type="entry name" value="Rhodanese-like domain"/>
    <property type="match status" value="2"/>
</dbReference>
<keyword evidence="1 3" id="KW-0808">Transferase</keyword>
<dbReference type="PANTHER" id="PTHR11364">
    <property type="entry name" value="THIOSULFATE SULFERTANSFERASE"/>
    <property type="match status" value="1"/>
</dbReference>
<organism evidence="5 6">
    <name type="scientific">Elongatibacter sediminis</name>
    <dbReference type="NCBI Taxonomy" id="3119006"/>
    <lineage>
        <taxon>Bacteria</taxon>
        <taxon>Pseudomonadati</taxon>
        <taxon>Pseudomonadota</taxon>
        <taxon>Gammaproteobacteria</taxon>
        <taxon>Chromatiales</taxon>
        <taxon>Wenzhouxiangellaceae</taxon>
        <taxon>Elongatibacter</taxon>
    </lineage>
</organism>
<dbReference type="InterPro" id="IPR001763">
    <property type="entry name" value="Rhodanese-like_dom"/>
</dbReference>
<keyword evidence="6" id="KW-1185">Reference proteome</keyword>
<dbReference type="InterPro" id="IPR001307">
    <property type="entry name" value="Thiosulphate_STrfase_CS"/>
</dbReference>
<evidence type="ECO:0000313" key="6">
    <source>
        <dbReference type="Proteomes" id="UP001359886"/>
    </source>
</evidence>
<dbReference type="SMART" id="SM00450">
    <property type="entry name" value="RHOD"/>
    <property type="match status" value="2"/>
</dbReference>
<evidence type="ECO:0000256" key="3">
    <source>
        <dbReference type="RuleBase" id="RU000507"/>
    </source>
</evidence>
<proteinExistence type="predicted"/>
<name>A0AAW9RMW3_9GAMM</name>
<comment type="caution">
    <text evidence="5">The sequence shown here is derived from an EMBL/GenBank/DDBJ whole genome shotgun (WGS) entry which is preliminary data.</text>
</comment>
<evidence type="ECO:0000256" key="2">
    <source>
        <dbReference type="ARBA" id="ARBA00022737"/>
    </source>
</evidence>
<feature type="domain" description="Rhodanese" evidence="4">
    <location>
        <begin position="166"/>
        <end position="279"/>
    </location>
</feature>
<dbReference type="Pfam" id="PF00581">
    <property type="entry name" value="Rhodanese"/>
    <property type="match status" value="2"/>
</dbReference>
<sequence length="283" mass="30841">MFADLLVDAATLERGLGQGRLLAVDCRFDLSDPNRGRAVYLEGHVPGARYAHLDDDLSSPVTPASGRHPLPDTGRFSAFLGRIGWHPETRLVAYDERNNAMASRLWWLMRYFGLPAALLDGGLEAWQRAGFPLQPGEPDYAPTDPPELSPAGAMTVSAAQVLDAVPRRELTLLDARAPERYTGEVEPLDSRGGHIPGAINRPLGLNLEADGRFKAADRLGEEFRELLGDADPRAVVNYCGSGVTACHNQFAMELAGIEGARVYPGSWSEWTRDPARPVETGRD</sequence>
<reference evidence="5 6" key="1">
    <citation type="submission" date="2024-02" db="EMBL/GenBank/DDBJ databases">
        <title>A novel Wenzhouxiangellaceae bacterium, isolated from coastal sediments.</title>
        <authorList>
            <person name="Du Z.-J."/>
            <person name="Ye Y.-Q."/>
            <person name="Zhang X.-Y."/>
        </authorList>
    </citation>
    <scope>NUCLEOTIDE SEQUENCE [LARGE SCALE GENOMIC DNA]</scope>
    <source>
        <strain evidence="5 6">CH-27</strain>
    </source>
</reference>
<evidence type="ECO:0000256" key="1">
    <source>
        <dbReference type="ARBA" id="ARBA00022679"/>
    </source>
</evidence>
<dbReference type="InterPro" id="IPR036873">
    <property type="entry name" value="Rhodanese-like_dom_sf"/>
</dbReference>
<accession>A0AAW9RMW3</accession>
<dbReference type="AlphaFoldDB" id="A0AAW9RMW3"/>
<evidence type="ECO:0000259" key="4">
    <source>
        <dbReference type="PROSITE" id="PS50206"/>
    </source>
</evidence>
<dbReference type="PANTHER" id="PTHR11364:SF27">
    <property type="entry name" value="SULFURTRANSFERASE"/>
    <property type="match status" value="1"/>
</dbReference>
<gene>
    <name evidence="5" type="ORF">V3330_14705</name>
</gene>
<feature type="domain" description="Rhodanese" evidence="4">
    <location>
        <begin position="17"/>
        <end position="135"/>
    </location>
</feature>
<dbReference type="Proteomes" id="UP001359886">
    <property type="component" value="Unassembled WGS sequence"/>
</dbReference>
<dbReference type="CDD" id="cd01448">
    <property type="entry name" value="TST_Repeat_1"/>
    <property type="match status" value="1"/>
</dbReference>
<protein>
    <recommendedName>
        <fullName evidence="3">Sulfurtransferase</fullName>
    </recommendedName>
</protein>
<keyword evidence="2" id="KW-0677">Repeat</keyword>
<dbReference type="GO" id="GO:0004792">
    <property type="term" value="F:thiosulfate-cyanide sulfurtransferase activity"/>
    <property type="evidence" value="ECO:0007669"/>
    <property type="project" value="InterPro"/>
</dbReference>
<dbReference type="PROSITE" id="PS50206">
    <property type="entry name" value="RHODANESE_3"/>
    <property type="match status" value="2"/>
</dbReference>